<name>A0A833ZEF3_9CHIR</name>
<organism evidence="1 2">
    <name type="scientific">Phyllostomus discolor</name>
    <name type="common">pale spear-nosed bat</name>
    <dbReference type="NCBI Taxonomy" id="89673"/>
    <lineage>
        <taxon>Eukaryota</taxon>
        <taxon>Metazoa</taxon>
        <taxon>Chordata</taxon>
        <taxon>Craniata</taxon>
        <taxon>Vertebrata</taxon>
        <taxon>Euteleostomi</taxon>
        <taxon>Mammalia</taxon>
        <taxon>Eutheria</taxon>
        <taxon>Laurasiatheria</taxon>
        <taxon>Chiroptera</taxon>
        <taxon>Yangochiroptera</taxon>
        <taxon>Phyllostomidae</taxon>
        <taxon>Phyllostominae</taxon>
        <taxon>Phyllostomus</taxon>
    </lineage>
</organism>
<protein>
    <submittedName>
        <fullName evidence="1">Uncharacterized protein</fullName>
    </submittedName>
</protein>
<accession>A0A833ZEF3</accession>
<dbReference type="Proteomes" id="UP000664940">
    <property type="component" value="Unassembled WGS sequence"/>
</dbReference>
<evidence type="ECO:0000313" key="1">
    <source>
        <dbReference type="EMBL" id="KAF6094938.1"/>
    </source>
</evidence>
<evidence type="ECO:0000313" key="2">
    <source>
        <dbReference type="Proteomes" id="UP000664940"/>
    </source>
</evidence>
<reference evidence="1 2" key="1">
    <citation type="journal article" date="2020" name="Nature">
        <title>Six reference-quality genomes reveal evolution of bat adaptations.</title>
        <authorList>
            <person name="Jebb D."/>
            <person name="Huang Z."/>
            <person name="Pippel M."/>
            <person name="Hughes G.M."/>
            <person name="Lavrichenko K."/>
            <person name="Devanna P."/>
            <person name="Winkler S."/>
            <person name="Jermiin L.S."/>
            <person name="Skirmuntt E.C."/>
            <person name="Katzourakis A."/>
            <person name="Burkitt-Gray L."/>
            <person name="Ray D.A."/>
            <person name="Sullivan K.A.M."/>
            <person name="Roscito J.G."/>
            <person name="Kirilenko B.M."/>
            <person name="Davalos L.M."/>
            <person name="Corthals A.P."/>
            <person name="Power M.L."/>
            <person name="Jones G."/>
            <person name="Ransome R.D."/>
            <person name="Dechmann D.K.N."/>
            <person name="Locatelli A.G."/>
            <person name="Puechmaille S.J."/>
            <person name="Fedrigo O."/>
            <person name="Jarvis E.D."/>
            <person name="Hiller M."/>
            <person name="Vernes S.C."/>
            <person name="Myers E.W."/>
            <person name="Teeling E.C."/>
        </authorList>
    </citation>
    <scope>NUCLEOTIDE SEQUENCE [LARGE SCALE GENOMIC DNA]</scope>
    <source>
        <strain evidence="1">Bat1K_MPI-CBG_1</strain>
    </source>
</reference>
<gene>
    <name evidence="1" type="ORF">HJG60_012001</name>
</gene>
<sequence length="140" mass="16155">MVASYRRCIFNFKELSECFPKHLCSCPLPAFDMFLFSHSRPSPAGVRLYDFVFNLRLFIYLVLERGERREKGEKHPRVLLCMPQLRTESATQACALTRNQTSDLLVCGMEPNQLNYTGQDSLCNFSYSNKCSIILHCILC</sequence>
<dbReference type="AlphaFoldDB" id="A0A833ZEF3"/>
<comment type="caution">
    <text evidence="1">The sequence shown here is derived from an EMBL/GenBank/DDBJ whole genome shotgun (WGS) entry which is preliminary data.</text>
</comment>
<dbReference type="EMBL" id="JABVXQ010000008">
    <property type="protein sequence ID" value="KAF6094938.1"/>
    <property type="molecule type" value="Genomic_DNA"/>
</dbReference>
<proteinExistence type="predicted"/>